<dbReference type="Pfam" id="PF00535">
    <property type="entry name" value="Glycos_transf_2"/>
    <property type="match status" value="1"/>
</dbReference>
<accession>A0AAE3RC53</accession>
<dbReference type="InterPro" id="IPR001173">
    <property type="entry name" value="Glyco_trans_2-like"/>
</dbReference>
<dbReference type="Gene3D" id="3.90.550.10">
    <property type="entry name" value="Spore Coat Polysaccharide Biosynthesis Protein SpsA, Chain A"/>
    <property type="match status" value="1"/>
</dbReference>
<evidence type="ECO:0000259" key="1">
    <source>
        <dbReference type="Pfam" id="PF00535"/>
    </source>
</evidence>
<evidence type="ECO:0000313" key="3">
    <source>
        <dbReference type="Proteomes" id="UP001232063"/>
    </source>
</evidence>
<dbReference type="InterPro" id="IPR029044">
    <property type="entry name" value="Nucleotide-diphossugar_trans"/>
</dbReference>
<proteinExistence type="predicted"/>
<comment type="caution">
    <text evidence="2">The sequence shown here is derived from an EMBL/GenBank/DDBJ whole genome shotgun (WGS) entry which is preliminary data.</text>
</comment>
<dbReference type="PANTHER" id="PTHR22916">
    <property type="entry name" value="GLYCOSYLTRANSFERASE"/>
    <property type="match status" value="1"/>
</dbReference>
<feature type="domain" description="Glycosyltransferase 2-like" evidence="1">
    <location>
        <begin position="19"/>
        <end position="180"/>
    </location>
</feature>
<keyword evidence="3" id="KW-1185">Reference proteome</keyword>
<dbReference type="Proteomes" id="UP001232063">
    <property type="component" value="Unassembled WGS sequence"/>
</dbReference>
<dbReference type="CDD" id="cd04196">
    <property type="entry name" value="GT_2_like_d"/>
    <property type="match status" value="1"/>
</dbReference>
<dbReference type="EMBL" id="JASJOU010000017">
    <property type="protein sequence ID" value="MDJ1505630.1"/>
    <property type="molecule type" value="Genomic_DNA"/>
</dbReference>
<protein>
    <submittedName>
        <fullName evidence="2">Glycosyltransferase family 2 protein</fullName>
    </submittedName>
</protein>
<organism evidence="2 3">
    <name type="scientific">Xanthocytophaga agilis</name>
    <dbReference type="NCBI Taxonomy" id="3048010"/>
    <lineage>
        <taxon>Bacteria</taxon>
        <taxon>Pseudomonadati</taxon>
        <taxon>Bacteroidota</taxon>
        <taxon>Cytophagia</taxon>
        <taxon>Cytophagales</taxon>
        <taxon>Rhodocytophagaceae</taxon>
        <taxon>Xanthocytophaga</taxon>
    </lineage>
</organism>
<dbReference type="GO" id="GO:0016758">
    <property type="term" value="F:hexosyltransferase activity"/>
    <property type="evidence" value="ECO:0007669"/>
    <property type="project" value="UniProtKB-ARBA"/>
</dbReference>
<gene>
    <name evidence="2" type="ORF">QNI22_33550</name>
</gene>
<evidence type="ECO:0000313" key="2">
    <source>
        <dbReference type="EMBL" id="MDJ1505630.1"/>
    </source>
</evidence>
<reference evidence="2" key="1">
    <citation type="submission" date="2023-05" db="EMBL/GenBank/DDBJ databases">
        <authorList>
            <person name="Zhang X."/>
        </authorList>
    </citation>
    <scope>NUCLEOTIDE SEQUENCE</scope>
    <source>
        <strain evidence="2">BD1B2-1</strain>
    </source>
</reference>
<dbReference type="AlphaFoldDB" id="A0AAE3RC53"/>
<sequence>MEIHQLEQRPNTETLPLVSVVMATYNGSRYIAQQLESILGQTYPNIEIIISDDASVDHTQEILQNYAKRYENIRLLLHYENVGYVKNFERGIIASTGSLIAPSDQDDIWKPEKITRLVSAINTSDIVYCDSELISAEGEPLGLRLSQIRRFTSFSSVLNFTVGNSAPGHAMLIKRQVAEKALPLLACSSHDFWLGFVATFSNGISYLDEVHVQYRQHENNVCGAFNSKDKTGKKFKRMKQSRQIRQANARIRINAMYEKCPAELQEYKKILRNLSESYQSFSFLRNWNRMLLFFTYREQILAHKHRNTFRKLAYCCKLFFTIQ</sequence>
<dbReference type="PANTHER" id="PTHR22916:SF3">
    <property type="entry name" value="UDP-GLCNAC:BETAGAL BETA-1,3-N-ACETYLGLUCOSAMINYLTRANSFERASE-LIKE PROTEIN 1"/>
    <property type="match status" value="1"/>
</dbReference>
<dbReference type="SUPFAM" id="SSF53448">
    <property type="entry name" value="Nucleotide-diphospho-sugar transferases"/>
    <property type="match status" value="1"/>
</dbReference>
<dbReference type="RefSeq" id="WP_314517859.1">
    <property type="nucleotide sequence ID" value="NZ_JASJOU010000017.1"/>
</dbReference>
<name>A0AAE3RC53_9BACT</name>